<evidence type="ECO:0000313" key="1">
    <source>
        <dbReference type="EMBL" id="SVD77350.1"/>
    </source>
</evidence>
<gene>
    <name evidence="1" type="ORF">METZ01_LOCUS430204</name>
</gene>
<name>A0A382Y2J8_9ZZZZ</name>
<feature type="non-terminal residue" evidence="1">
    <location>
        <position position="1"/>
    </location>
</feature>
<reference evidence="1" key="1">
    <citation type="submission" date="2018-05" db="EMBL/GenBank/DDBJ databases">
        <authorList>
            <person name="Lanie J.A."/>
            <person name="Ng W.-L."/>
            <person name="Kazmierczak K.M."/>
            <person name="Andrzejewski T.M."/>
            <person name="Davidsen T.M."/>
            <person name="Wayne K.J."/>
            <person name="Tettelin H."/>
            <person name="Glass J.I."/>
            <person name="Rusch D."/>
            <person name="Podicherti R."/>
            <person name="Tsui H.-C.T."/>
            <person name="Winkler M.E."/>
        </authorList>
    </citation>
    <scope>NUCLEOTIDE SEQUENCE</scope>
</reference>
<protein>
    <submittedName>
        <fullName evidence="1">Uncharacterized protein</fullName>
    </submittedName>
</protein>
<dbReference type="EMBL" id="UINC01172330">
    <property type="protein sequence ID" value="SVD77350.1"/>
    <property type="molecule type" value="Genomic_DNA"/>
</dbReference>
<dbReference type="AlphaFoldDB" id="A0A382Y2J8"/>
<accession>A0A382Y2J8</accession>
<feature type="non-terminal residue" evidence="1">
    <location>
        <position position="266"/>
    </location>
</feature>
<sequence>EGDYPPHHTANPSWGYMQVTYNEDFSTVQDFGVGWSATDGPSSNINVVDPTDDAYDEAEAGFYNGVLGSATAPLGPGPDGNTIYYTASDEWGEWAELYDPVGGDGVPANGDEPLQFTGYYFTYNFMVAYGAGLGTFNGCAEAFVPGCVAECMGAGGDQATCIANCTFLSVEECADDAGAAILTNPLYAGGTPLDDATAGAVASQAYGEVILPCIGAGGDPEDCVLNGLIWCIGAAEAVTGGAWEFSDDSGIALDLANDLTFIDTNE</sequence>
<proteinExistence type="predicted"/>
<organism evidence="1">
    <name type="scientific">marine metagenome</name>
    <dbReference type="NCBI Taxonomy" id="408172"/>
    <lineage>
        <taxon>unclassified sequences</taxon>
        <taxon>metagenomes</taxon>
        <taxon>ecological metagenomes</taxon>
    </lineage>
</organism>